<proteinExistence type="predicted"/>
<evidence type="ECO:0000313" key="2">
    <source>
        <dbReference type="Proteomes" id="UP000246085"/>
    </source>
</evidence>
<accession>A0A2U3Q8T1</accession>
<organism evidence="1 2">
    <name type="scientific">Bradyrhizobium vignae</name>
    <dbReference type="NCBI Taxonomy" id="1549949"/>
    <lineage>
        <taxon>Bacteria</taxon>
        <taxon>Pseudomonadati</taxon>
        <taxon>Pseudomonadota</taxon>
        <taxon>Alphaproteobacteria</taxon>
        <taxon>Hyphomicrobiales</taxon>
        <taxon>Nitrobacteraceae</taxon>
        <taxon>Bradyrhizobium</taxon>
    </lineage>
</organism>
<reference evidence="1 2" key="1">
    <citation type="submission" date="2018-03" db="EMBL/GenBank/DDBJ databases">
        <authorList>
            <person name="Gully D."/>
        </authorList>
    </citation>
    <scope>NUCLEOTIDE SEQUENCE [LARGE SCALE GENOMIC DNA]</scope>
    <source>
        <strain evidence="1">ORS3257</strain>
    </source>
</reference>
<dbReference type="EMBL" id="LS398110">
    <property type="protein sequence ID" value="SPP97823.1"/>
    <property type="molecule type" value="Genomic_DNA"/>
</dbReference>
<gene>
    <name evidence="1" type="ORF">BRAD3257_6962</name>
</gene>
<name>A0A2U3Q8T1_9BRAD</name>
<dbReference type="Proteomes" id="UP000246085">
    <property type="component" value="Chromosome BRAD3257"/>
</dbReference>
<sequence length="323" mass="37906">MSEIPSLPLPASLPREEAMRSWGQAASSYEPDVWEFEYRVHRYLGRVPEAELRARYDGVARNLQTIVSADRNVIPINSFLSSWYWYRKEHQTRFEFFLRDLPLHRPWPVIVKRDLSTAPARPRSPNAGDVLFRYGERKWLQGLLDFGRLRMKSAKEYALMEKDPARQDDEQIKHSYSPGQYVTITMPDGRDVHPTGDLKRSTSGTDYFLYCVSMDWDPHLFDDFSGTDCCVVIKNPDEFARRLERAAANLLPGWYFHHCPVEYFDTHERVRNERIDNAMSKEFRFAYQREYRFLFAGFGMAATGFIDLELGPLQDITELHMRP</sequence>
<dbReference type="KEGG" id="bvz:BRAD3257_6962"/>
<dbReference type="RefSeq" id="WP_145987054.1">
    <property type="nucleotide sequence ID" value="NZ_LS398110.1"/>
</dbReference>
<evidence type="ECO:0000313" key="1">
    <source>
        <dbReference type="EMBL" id="SPP97823.1"/>
    </source>
</evidence>
<protein>
    <submittedName>
        <fullName evidence="1">Uncharacterized protein</fullName>
    </submittedName>
</protein>
<dbReference type="AlphaFoldDB" id="A0A2U3Q8T1"/>